<dbReference type="STRING" id="1182545.A0A072PPI8"/>
<evidence type="ECO:0000256" key="2">
    <source>
        <dbReference type="ARBA" id="ARBA00022801"/>
    </source>
</evidence>
<evidence type="ECO:0000256" key="3">
    <source>
        <dbReference type="SAM" id="MobiDB-lite"/>
    </source>
</evidence>
<keyword evidence="2" id="KW-0378">Hydrolase</keyword>
<dbReference type="InterPro" id="IPR029058">
    <property type="entry name" value="AB_hydrolase_fold"/>
</dbReference>
<evidence type="ECO:0000313" key="5">
    <source>
        <dbReference type="Proteomes" id="UP000027920"/>
    </source>
</evidence>
<dbReference type="Proteomes" id="UP000027920">
    <property type="component" value="Unassembled WGS sequence"/>
</dbReference>
<protein>
    <recommendedName>
        <fullName evidence="6">Epoxide hydrolase</fullName>
    </recommendedName>
</protein>
<dbReference type="AlphaFoldDB" id="A0A072PPI8"/>
<keyword evidence="5" id="KW-1185">Reference proteome</keyword>
<accession>A0A072PPI8</accession>
<name>A0A072PPI8_9EURO</name>
<dbReference type="OrthoDB" id="7130006at2759"/>
<feature type="region of interest" description="Disordered" evidence="3">
    <location>
        <begin position="1"/>
        <end position="46"/>
    </location>
</feature>
<feature type="compositionally biased region" description="Polar residues" evidence="3">
    <location>
        <begin position="7"/>
        <end position="26"/>
    </location>
</feature>
<evidence type="ECO:0000256" key="1">
    <source>
        <dbReference type="ARBA" id="ARBA00010088"/>
    </source>
</evidence>
<comment type="caution">
    <text evidence="4">The sequence shown here is derived from an EMBL/GenBank/DDBJ whole genome shotgun (WGS) entry which is preliminary data.</text>
</comment>
<dbReference type="PANTHER" id="PTHR21661:SF39">
    <property type="entry name" value="HYDROLASE, PUTATIVE (AFU_ORTHOLOGUE AFUA_3G08960)-RELATED"/>
    <property type="match status" value="1"/>
</dbReference>
<comment type="similarity">
    <text evidence="1">Belongs to the peptidase S33 family.</text>
</comment>
<dbReference type="EMBL" id="AMGV01000002">
    <property type="protein sequence ID" value="KEF61248.1"/>
    <property type="molecule type" value="Genomic_DNA"/>
</dbReference>
<evidence type="ECO:0008006" key="6">
    <source>
        <dbReference type="Google" id="ProtNLM"/>
    </source>
</evidence>
<dbReference type="GO" id="GO:0004301">
    <property type="term" value="F:epoxide hydrolase activity"/>
    <property type="evidence" value="ECO:0007669"/>
    <property type="project" value="TreeGrafter"/>
</dbReference>
<dbReference type="GO" id="GO:0097176">
    <property type="term" value="P:epoxide metabolic process"/>
    <property type="evidence" value="ECO:0007669"/>
    <property type="project" value="TreeGrafter"/>
</dbReference>
<sequence length="178" mass="20169">MAAQLKTPPTLSSKQASGVACSSSQLAARMPRNTPRAPRPSGWCYQPAHSPCSRREDLERAEDDPSVDVILESVNLDCLTNTPATSIWSYRQFYGPDAEKHASPRWHIGDNKPFGFSWFRLELSPMPKAWVERTGDNLLFYRQHDQGGHFAALELPKLLWADVEEFLKLDAVRARFRV</sequence>
<dbReference type="SUPFAM" id="SSF53474">
    <property type="entry name" value="alpha/beta-Hydrolases"/>
    <property type="match status" value="1"/>
</dbReference>
<reference evidence="4 5" key="1">
    <citation type="submission" date="2013-03" db="EMBL/GenBank/DDBJ databases">
        <title>The Genome Sequence of Exophiala aquamarina CBS 119918.</title>
        <authorList>
            <consortium name="The Broad Institute Genomics Platform"/>
            <person name="Cuomo C."/>
            <person name="de Hoog S."/>
            <person name="Gorbushina A."/>
            <person name="Walker B."/>
            <person name="Young S.K."/>
            <person name="Zeng Q."/>
            <person name="Gargeya S."/>
            <person name="Fitzgerald M."/>
            <person name="Haas B."/>
            <person name="Abouelleil A."/>
            <person name="Allen A.W."/>
            <person name="Alvarado L."/>
            <person name="Arachchi H.M."/>
            <person name="Berlin A.M."/>
            <person name="Chapman S.B."/>
            <person name="Gainer-Dewar J."/>
            <person name="Goldberg J."/>
            <person name="Griggs A."/>
            <person name="Gujja S."/>
            <person name="Hansen M."/>
            <person name="Howarth C."/>
            <person name="Imamovic A."/>
            <person name="Ireland A."/>
            <person name="Larimer J."/>
            <person name="McCowan C."/>
            <person name="Murphy C."/>
            <person name="Pearson M."/>
            <person name="Poon T.W."/>
            <person name="Priest M."/>
            <person name="Roberts A."/>
            <person name="Saif S."/>
            <person name="Shea T."/>
            <person name="Sisk P."/>
            <person name="Sykes S."/>
            <person name="Wortman J."/>
            <person name="Nusbaum C."/>
            <person name="Birren B."/>
        </authorList>
    </citation>
    <scope>NUCLEOTIDE SEQUENCE [LARGE SCALE GENOMIC DNA]</scope>
    <source>
        <strain evidence="4 5">CBS 119918</strain>
    </source>
</reference>
<dbReference type="Gene3D" id="3.40.50.1820">
    <property type="entry name" value="alpha/beta hydrolase"/>
    <property type="match status" value="1"/>
</dbReference>
<gene>
    <name evidence="4" type="ORF">A1O9_02813</name>
</gene>
<dbReference type="HOGENOM" id="CLU_1510610_0_0_1"/>
<dbReference type="PANTHER" id="PTHR21661">
    <property type="entry name" value="EPOXIDE HYDROLASE 1-RELATED"/>
    <property type="match status" value="1"/>
</dbReference>
<dbReference type="GeneID" id="25277754"/>
<organism evidence="4 5">
    <name type="scientific">Exophiala aquamarina CBS 119918</name>
    <dbReference type="NCBI Taxonomy" id="1182545"/>
    <lineage>
        <taxon>Eukaryota</taxon>
        <taxon>Fungi</taxon>
        <taxon>Dikarya</taxon>
        <taxon>Ascomycota</taxon>
        <taxon>Pezizomycotina</taxon>
        <taxon>Eurotiomycetes</taxon>
        <taxon>Chaetothyriomycetidae</taxon>
        <taxon>Chaetothyriales</taxon>
        <taxon>Herpotrichiellaceae</taxon>
        <taxon>Exophiala</taxon>
    </lineage>
</organism>
<dbReference type="RefSeq" id="XP_013263838.1">
    <property type="nucleotide sequence ID" value="XM_013408384.1"/>
</dbReference>
<dbReference type="VEuPathDB" id="FungiDB:A1O9_02813"/>
<evidence type="ECO:0000313" key="4">
    <source>
        <dbReference type="EMBL" id="KEF61248.1"/>
    </source>
</evidence>
<proteinExistence type="inferred from homology"/>